<keyword evidence="3" id="KW-1185">Reference proteome</keyword>
<evidence type="ECO:0000313" key="3">
    <source>
        <dbReference type="Proteomes" id="UP000831537"/>
    </source>
</evidence>
<dbReference type="SUPFAM" id="SSF144020">
    <property type="entry name" value="FdhE-like"/>
    <property type="match status" value="1"/>
</dbReference>
<evidence type="ECO:0000313" key="2">
    <source>
        <dbReference type="EMBL" id="UOQ87156.1"/>
    </source>
</evidence>
<proteinExistence type="predicted"/>
<keyword evidence="1" id="KW-0472">Membrane</keyword>
<dbReference type="InterPro" id="IPR024064">
    <property type="entry name" value="FdhE-like_sf"/>
</dbReference>
<protein>
    <submittedName>
        <fullName evidence="2">Zinc ribbon domain-containing protein</fullName>
    </submittedName>
</protein>
<evidence type="ECO:0000256" key="1">
    <source>
        <dbReference type="SAM" id="Phobius"/>
    </source>
</evidence>
<feature type="transmembrane region" description="Helical" evidence="1">
    <location>
        <begin position="30"/>
        <end position="50"/>
    </location>
</feature>
<dbReference type="Proteomes" id="UP000831537">
    <property type="component" value="Chromosome"/>
</dbReference>
<dbReference type="RefSeq" id="WP_244747597.1">
    <property type="nucleotide sequence ID" value="NZ_CP095071.1"/>
</dbReference>
<gene>
    <name evidence="2" type="ORF">MUN87_09855</name>
</gene>
<organism evidence="2 3">
    <name type="scientific">Gracilibacillus salinarum</name>
    <dbReference type="NCBI Taxonomy" id="2932255"/>
    <lineage>
        <taxon>Bacteria</taxon>
        <taxon>Bacillati</taxon>
        <taxon>Bacillota</taxon>
        <taxon>Bacilli</taxon>
        <taxon>Bacillales</taxon>
        <taxon>Bacillaceae</taxon>
        <taxon>Gracilibacillus</taxon>
    </lineage>
</organism>
<name>A0ABY4GSG2_9BACI</name>
<sequence length="97" mass="10890">MIKILFSLGTIAIVLSVLIGIMSGHFIMFLLYTFIGIVIGMLLFAVAEIIDNQEVIMNELFAQRKLANAERKKIIQCPRCNSEYDDTRVSCPYCGAK</sequence>
<accession>A0ABY4GSG2</accession>
<reference evidence="2 3" key="1">
    <citation type="submission" date="2022-04" db="EMBL/GenBank/DDBJ databases">
        <title>Gracilibacillus sp. isolated from saltern.</title>
        <authorList>
            <person name="Won M."/>
            <person name="Lee C.-M."/>
            <person name="Woen H.-Y."/>
            <person name="Kwon S.-W."/>
        </authorList>
    </citation>
    <scope>NUCLEOTIDE SEQUENCE [LARGE SCALE GENOMIC DNA]</scope>
    <source>
        <strain evidence="2 3">SSPM10-3</strain>
    </source>
</reference>
<dbReference type="EMBL" id="CP095071">
    <property type="protein sequence ID" value="UOQ87156.1"/>
    <property type="molecule type" value="Genomic_DNA"/>
</dbReference>
<keyword evidence="1" id="KW-0812">Transmembrane</keyword>
<keyword evidence="1" id="KW-1133">Transmembrane helix</keyword>